<feature type="domain" description="Sulfatase N-terminal" evidence="5">
    <location>
        <begin position="36"/>
        <end position="365"/>
    </location>
</feature>
<dbReference type="Pfam" id="PF00884">
    <property type="entry name" value="Sulfatase"/>
    <property type="match status" value="1"/>
</dbReference>
<dbReference type="InterPro" id="IPR050738">
    <property type="entry name" value="Sulfatase"/>
</dbReference>
<dbReference type="EMBL" id="JAUJEA010000004">
    <property type="protein sequence ID" value="MDN5202143.1"/>
    <property type="molecule type" value="Genomic_DNA"/>
</dbReference>
<reference evidence="6" key="1">
    <citation type="submission" date="2023-06" db="EMBL/GenBank/DDBJ databases">
        <title>Genomic of Parafulvivirga corallium.</title>
        <authorList>
            <person name="Wang G."/>
        </authorList>
    </citation>
    <scope>NUCLEOTIDE SEQUENCE</scope>
    <source>
        <strain evidence="6">BMA10</strain>
    </source>
</reference>
<dbReference type="RefSeq" id="WP_346752169.1">
    <property type="nucleotide sequence ID" value="NZ_JAUJEA010000004.1"/>
</dbReference>
<dbReference type="PROSITE" id="PS51257">
    <property type="entry name" value="PROKAR_LIPOPROTEIN"/>
    <property type="match status" value="1"/>
</dbReference>
<evidence type="ECO:0000256" key="1">
    <source>
        <dbReference type="ARBA" id="ARBA00008779"/>
    </source>
</evidence>
<dbReference type="PROSITE" id="PS00523">
    <property type="entry name" value="SULFATASE_1"/>
    <property type="match status" value="1"/>
</dbReference>
<dbReference type="Gene3D" id="3.30.1120.10">
    <property type="match status" value="1"/>
</dbReference>
<keyword evidence="7" id="KW-1185">Reference proteome</keyword>
<keyword evidence="4" id="KW-0106">Calcium</keyword>
<dbReference type="PANTHER" id="PTHR42693">
    <property type="entry name" value="ARYLSULFATASE FAMILY MEMBER"/>
    <property type="match status" value="1"/>
</dbReference>
<dbReference type="SUPFAM" id="SSF53649">
    <property type="entry name" value="Alkaline phosphatase-like"/>
    <property type="match status" value="1"/>
</dbReference>
<gene>
    <name evidence="6" type="ORF">QQ008_12235</name>
</gene>
<comment type="similarity">
    <text evidence="1">Belongs to the sulfatase family.</text>
</comment>
<evidence type="ECO:0000256" key="3">
    <source>
        <dbReference type="ARBA" id="ARBA00022801"/>
    </source>
</evidence>
<dbReference type="InterPro" id="IPR017850">
    <property type="entry name" value="Alkaline_phosphatase_core_sf"/>
</dbReference>
<evidence type="ECO:0000256" key="2">
    <source>
        <dbReference type="ARBA" id="ARBA00022723"/>
    </source>
</evidence>
<evidence type="ECO:0000259" key="5">
    <source>
        <dbReference type="Pfam" id="PF00884"/>
    </source>
</evidence>
<dbReference type="InterPro" id="IPR000917">
    <property type="entry name" value="Sulfatase_N"/>
</dbReference>
<dbReference type="PANTHER" id="PTHR42693:SF53">
    <property type="entry name" value="ENDO-4-O-SULFATASE"/>
    <property type="match status" value="1"/>
</dbReference>
<accession>A0ABT8KR48</accession>
<keyword evidence="2" id="KW-0479">Metal-binding</keyword>
<dbReference type="CDD" id="cd16145">
    <property type="entry name" value="ARS_like"/>
    <property type="match status" value="1"/>
</dbReference>
<evidence type="ECO:0000313" key="7">
    <source>
        <dbReference type="Proteomes" id="UP001172082"/>
    </source>
</evidence>
<proteinExistence type="inferred from homology"/>
<dbReference type="Gene3D" id="3.40.720.10">
    <property type="entry name" value="Alkaline Phosphatase, subunit A"/>
    <property type="match status" value="1"/>
</dbReference>
<protein>
    <submittedName>
        <fullName evidence="6">Arylsulfatase</fullName>
    </submittedName>
</protein>
<dbReference type="Proteomes" id="UP001172082">
    <property type="component" value="Unassembled WGS sequence"/>
</dbReference>
<dbReference type="InterPro" id="IPR024607">
    <property type="entry name" value="Sulfatase_CS"/>
</dbReference>
<evidence type="ECO:0000313" key="6">
    <source>
        <dbReference type="EMBL" id="MDN5202143.1"/>
    </source>
</evidence>
<sequence length="494" mass="56086">MMKIKPDFSLITLIFFLFSCGVRETSEQINTKPSPPNIIHIVLDELGYFETSYMNNQYLETPNIDKLAAGGLRFNQLLAGASVCAPTRSVLMTGKHLGHTTVRGNAGNQSLLPNDTTIAMVLKKAGYATGGFGKWGLGDANTEGVPEKHGFDIFYGYYDQRHAHTYFPEYLVRNSQKEYLEGNTNDYYKGRHFAHDLIFEESLKFIKENQDKSFYCYLPFTVPHGLWGIPANNPEWNEYKNQDWGGGMQRRKEDPLIYAAMVKMVDRQIGELIELLEKLKLDENTLVLITGDNGGEYYFANEKYPRGQFDPNGGVFRGEKRDFYEGGLRIPAVVWWPGKIKPGSVSEHLCYFPDIMPTFAELVGVHAPDDIDGLSLVPTLLGEEQAGRTQEKHEYLYWESPNGWVAVRSGNWKIVKRGKIMSPSTRRTMGKPSGEFELYNLAEDLGEKTDLAAEYPEIVERLSKYAEMAHEENIIGQVIPELEHLAFDRQTMPK</sequence>
<organism evidence="6 7">
    <name type="scientific">Splendidivirga corallicola</name>
    <dbReference type="NCBI Taxonomy" id="3051826"/>
    <lineage>
        <taxon>Bacteria</taxon>
        <taxon>Pseudomonadati</taxon>
        <taxon>Bacteroidota</taxon>
        <taxon>Cytophagia</taxon>
        <taxon>Cytophagales</taxon>
        <taxon>Splendidivirgaceae</taxon>
        <taxon>Splendidivirga</taxon>
    </lineage>
</organism>
<keyword evidence="3" id="KW-0378">Hydrolase</keyword>
<name>A0ABT8KR48_9BACT</name>
<evidence type="ECO:0000256" key="4">
    <source>
        <dbReference type="ARBA" id="ARBA00022837"/>
    </source>
</evidence>
<comment type="caution">
    <text evidence="6">The sequence shown here is derived from an EMBL/GenBank/DDBJ whole genome shotgun (WGS) entry which is preliminary data.</text>
</comment>